<dbReference type="AlphaFoldDB" id="A0A2S7T9P4"/>
<evidence type="ECO:0000313" key="1">
    <source>
        <dbReference type="EMBL" id="PQJ16663.1"/>
    </source>
</evidence>
<sequence length="166" mass="19227">MLQIEIKKRAATMNKKLTILLYLLLLVLHGCTSNKADIIQMKHYFGGIGVQLIYTINKNSLSVKYNCDFENCSEKNVYERKLSELESGKFISKIESLKPDTLNNEYINKHVLDGHNTEIYFGKLIETKKSKVIIKNMNLSVLDSMIKYVDELIPEKKFRLKTFGEE</sequence>
<keyword evidence="2" id="KW-1185">Reference proteome</keyword>
<organism evidence="1 2">
    <name type="scientific">Aureicoccus marinus</name>
    <dbReference type="NCBI Taxonomy" id="754435"/>
    <lineage>
        <taxon>Bacteria</taxon>
        <taxon>Pseudomonadati</taxon>
        <taxon>Bacteroidota</taxon>
        <taxon>Flavobacteriia</taxon>
        <taxon>Flavobacteriales</taxon>
        <taxon>Flavobacteriaceae</taxon>
        <taxon>Aureicoccus</taxon>
    </lineage>
</organism>
<reference evidence="2" key="1">
    <citation type="submission" date="2016-11" db="EMBL/GenBank/DDBJ databases">
        <title>Trade-off between light-utilization and light-protection in marine flavobacteria.</title>
        <authorList>
            <person name="Kumagai Y."/>
            <person name="Yoshizawa S."/>
            <person name="Kogure K."/>
        </authorList>
    </citation>
    <scope>NUCLEOTIDE SEQUENCE [LARGE SCALE GENOMIC DNA]</scope>
    <source>
        <strain evidence="2">SG-18</strain>
    </source>
</reference>
<name>A0A2S7T9P4_9FLAO</name>
<gene>
    <name evidence="1" type="ORF">BST99_13885</name>
</gene>
<protein>
    <submittedName>
        <fullName evidence="1">Uncharacterized protein</fullName>
    </submittedName>
</protein>
<dbReference type="Proteomes" id="UP000239366">
    <property type="component" value="Unassembled WGS sequence"/>
</dbReference>
<accession>A0A2S7T9P4</accession>
<dbReference type="EMBL" id="MQVX01000001">
    <property type="protein sequence ID" value="PQJ16663.1"/>
    <property type="molecule type" value="Genomic_DNA"/>
</dbReference>
<evidence type="ECO:0000313" key="2">
    <source>
        <dbReference type="Proteomes" id="UP000239366"/>
    </source>
</evidence>
<proteinExistence type="predicted"/>
<comment type="caution">
    <text evidence="1">The sequence shown here is derived from an EMBL/GenBank/DDBJ whole genome shotgun (WGS) entry which is preliminary data.</text>
</comment>